<dbReference type="AlphaFoldDB" id="A0AA39K3S5"/>
<evidence type="ECO:0000256" key="1">
    <source>
        <dbReference type="SAM" id="MobiDB-lite"/>
    </source>
</evidence>
<sequence>MDYIPPEAQPLSTEEARRFYLRSLPLPSLSCTPLYINPLRTSTSSATRPAASTMDFVRDENTGLKKLWYCETMWTRLHAYVSLLVSFEHKNDPAIREPLFHLSECPNAPEFPPSSYEDGYRQMHAIEAIQSIRPQPVVCNIEGVQDAVNSQILDLINAALQMRYENKADKLSPGAKYINSANGEAPVEDVKASCFYPAWLRSCYQNHISKHSGTAGFTDRMLFVSPGGLDSTHPKRTQVALQEGKTPWVYTTAAYQDILRGFESIITDEGTFDVVENGHNGNLLLKQLWGECADLGPDAGFTTNGDVVMVFFRLVPRSQKPDDDARGSRSKTPQSTPDPDSGFILSPLMKWNDTRLRACLLALSFMTLDEESWMSRKVNPISLRDLLCPESECRQILQT</sequence>
<reference evidence="2" key="1">
    <citation type="submission" date="2023-06" db="EMBL/GenBank/DDBJ databases">
        <authorList>
            <consortium name="Lawrence Berkeley National Laboratory"/>
            <person name="Ahrendt S."/>
            <person name="Sahu N."/>
            <person name="Indic B."/>
            <person name="Wong-Bajracharya J."/>
            <person name="Merenyi Z."/>
            <person name="Ke H.-M."/>
            <person name="Monk M."/>
            <person name="Kocsube S."/>
            <person name="Drula E."/>
            <person name="Lipzen A."/>
            <person name="Balint B."/>
            <person name="Henrissat B."/>
            <person name="Andreopoulos B."/>
            <person name="Martin F.M."/>
            <person name="Harder C.B."/>
            <person name="Rigling D."/>
            <person name="Ford K.L."/>
            <person name="Foster G.D."/>
            <person name="Pangilinan J."/>
            <person name="Papanicolaou A."/>
            <person name="Barry K."/>
            <person name="LaButti K."/>
            <person name="Viragh M."/>
            <person name="Koriabine M."/>
            <person name="Yan M."/>
            <person name="Riley R."/>
            <person name="Champramary S."/>
            <person name="Plett K.L."/>
            <person name="Tsai I.J."/>
            <person name="Slot J."/>
            <person name="Sipos G."/>
            <person name="Plett J."/>
            <person name="Nagy L.G."/>
            <person name="Grigoriev I.V."/>
        </authorList>
    </citation>
    <scope>NUCLEOTIDE SEQUENCE</scope>
    <source>
        <strain evidence="2">FPL87.14</strain>
    </source>
</reference>
<evidence type="ECO:0000313" key="3">
    <source>
        <dbReference type="Proteomes" id="UP001175226"/>
    </source>
</evidence>
<accession>A0AA39K3S5</accession>
<feature type="region of interest" description="Disordered" evidence="1">
    <location>
        <begin position="319"/>
        <end position="342"/>
    </location>
</feature>
<dbReference type="Proteomes" id="UP001175226">
    <property type="component" value="Unassembled WGS sequence"/>
</dbReference>
<gene>
    <name evidence="2" type="ORF">EV421DRAFT_1770322</name>
</gene>
<dbReference type="EMBL" id="JAUEPT010000004">
    <property type="protein sequence ID" value="KAK0452649.1"/>
    <property type="molecule type" value="Genomic_DNA"/>
</dbReference>
<comment type="caution">
    <text evidence="2">The sequence shown here is derived from an EMBL/GenBank/DDBJ whole genome shotgun (WGS) entry which is preliminary data.</text>
</comment>
<proteinExistence type="predicted"/>
<keyword evidence="3" id="KW-1185">Reference proteome</keyword>
<name>A0AA39K3S5_9AGAR</name>
<evidence type="ECO:0000313" key="2">
    <source>
        <dbReference type="EMBL" id="KAK0452649.1"/>
    </source>
</evidence>
<protein>
    <submittedName>
        <fullName evidence="2">Uncharacterized protein</fullName>
    </submittedName>
</protein>
<organism evidence="2 3">
    <name type="scientific">Armillaria borealis</name>
    <dbReference type="NCBI Taxonomy" id="47425"/>
    <lineage>
        <taxon>Eukaryota</taxon>
        <taxon>Fungi</taxon>
        <taxon>Dikarya</taxon>
        <taxon>Basidiomycota</taxon>
        <taxon>Agaricomycotina</taxon>
        <taxon>Agaricomycetes</taxon>
        <taxon>Agaricomycetidae</taxon>
        <taxon>Agaricales</taxon>
        <taxon>Marasmiineae</taxon>
        <taxon>Physalacriaceae</taxon>
        <taxon>Armillaria</taxon>
    </lineage>
</organism>